<dbReference type="SUPFAM" id="SSF51905">
    <property type="entry name" value="FAD/NAD(P)-binding domain"/>
    <property type="match status" value="1"/>
</dbReference>
<proteinExistence type="predicted"/>
<feature type="signal peptide" evidence="2">
    <location>
        <begin position="1"/>
        <end position="25"/>
    </location>
</feature>
<evidence type="ECO:0000313" key="4">
    <source>
        <dbReference type="Proteomes" id="UP001620626"/>
    </source>
</evidence>
<protein>
    <submittedName>
        <fullName evidence="3">Uncharacterized protein</fullName>
    </submittedName>
</protein>
<sequence length="863" mass="98715">MQLKKTKSLLLLLSFTIFFCGHAFCAQTPVQFTTKHNLLFTALPPDNGEAVYKFDGTFYADRIAQLEYIAEEGGSTQSNDCLEYGEYLKLREGNFTTETIEKFEKAVEQMDAKIEQIRGENPILGTKRIETNEFRAKLDNENGSAADDESSPLLHQLVIKCKQFMRKLMSEEGEGSWVDIYSFMGAKGTEERHGTTLWNIYELAKIQSAKLDEMINEAMWAEHEENWAKKTAKNGQKKKGNERVLIEGAGPIGLFCAVHLFLAGANVTLVNDRPELYSRNHMTFLDAKFLAQFRFFLGTKFDEIYNKERSFGRINTLDGEVGQQNVKDIEQILKIRLVELASFVESKIGPEQPSRLKLLYQTEITGIKSDGQIGIEAIVKVSPKFNAKEQKHFNKRKVEIRAKNRGIDLESAEKQIFDEKVENAKEIYAARRAAALHQQKQTDQSDLPSQKQADQEDHNAAVEQVRLEMEGKVPELRHLAPIPFDILFCAGGANDRIRNQLLGNPIRRSISKNYGLVVFHKGNPNEKDGIMEQRVFDHLTGFFKVKMSDFEPILQKQNFDKFVTNHEDILPKEFIKKYENLTQLIVRGLVKENEGKYEEDEIHKPHTKHIYKQQNGSFMLADPKEEPSQIVRLFENRPTLHIASITPPAVEEFVRDIKREWQRSENDQAKQQLINEMRVRFERKWSAAIFDMCLGNAHPEKVGEILLNMDTEGVPGNEMRKDQLNFDPSPYNASVFPLTIFAVEKAVKVKEGTNGQTAIIAVIGDANTSPHFMTTSGLSTGRLGVEWSAYALRDYHQGKITEKELIERMSKKLNSIEQRVVKKVREYVTIEDKEGEKTDKASTILDKDEDKVYKAIYHAKRTQ</sequence>
<dbReference type="EMBL" id="JBICBT010001409">
    <property type="protein sequence ID" value="KAL3067945.1"/>
    <property type="molecule type" value="Genomic_DNA"/>
</dbReference>
<gene>
    <name evidence="3" type="ORF">niasHT_037935</name>
</gene>
<name>A0ABD2HTE7_9BILA</name>
<feature type="chain" id="PRO_5044762820" evidence="2">
    <location>
        <begin position="26"/>
        <end position="863"/>
    </location>
</feature>
<reference evidence="3 4" key="1">
    <citation type="submission" date="2024-10" db="EMBL/GenBank/DDBJ databases">
        <authorList>
            <person name="Kim D."/>
        </authorList>
    </citation>
    <scope>NUCLEOTIDE SEQUENCE [LARGE SCALE GENOMIC DNA]</scope>
    <source>
        <strain evidence="3">BH-2024</strain>
    </source>
</reference>
<dbReference type="InterPro" id="IPR036291">
    <property type="entry name" value="NAD(P)-bd_dom_sf"/>
</dbReference>
<evidence type="ECO:0000256" key="2">
    <source>
        <dbReference type="SAM" id="SignalP"/>
    </source>
</evidence>
<dbReference type="Proteomes" id="UP001620626">
    <property type="component" value="Unassembled WGS sequence"/>
</dbReference>
<dbReference type="InterPro" id="IPR036188">
    <property type="entry name" value="FAD/NAD-bd_sf"/>
</dbReference>
<keyword evidence="4" id="KW-1185">Reference proteome</keyword>
<dbReference type="Gene3D" id="3.50.50.60">
    <property type="entry name" value="FAD/NAD(P)-binding domain"/>
    <property type="match status" value="1"/>
</dbReference>
<accession>A0ABD2HTE7</accession>
<evidence type="ECO:0000313" key="3">
    <source>
        <dbReference type="EMBL" id="KAL3067945.1"/>
    </source>
</evidence>
<evidence type="ECO:0000256" key="1">
    <source>
        <dbReference type="SAM" id="MobiDB-lite"/>
    </source>
</evidence>
<comment type="caution">
    <text evidence="3">The sequence shown here is derived from an EMBL/GenBank/DDBJ whole genome shotgun (WGS) entry which is preliminary data.</text>
</comment>
<dbReference type="AlphaFoldDB" id="A0ABD2HTE7"/>
<feature type="region of interest" description="Disordered" evidence="1">
    <location>
        <begin position="435"/>
        <end position="460"/>
    </location>
</feature>
<keyword evidence="2" id="KW-0732">Signal</keyword>
<feature type="compositionally biased region" description="Polar residues" evidence="1">
    <location>
        <begin position="438"/>
        <end position="452"/>
    </location>
</feature>
<organism evidence="3 4">
    <name type="scientific">Heterodera trifolii</name>
    <dbReference type="NCBI Taxonomy" id="157864"/>
    <lineage>
        <taxon>Eukaryota</taxon>
        <taxon>Metazoa</taxon>
        <taxon>Ecdysozoa</taxon>
        <taxon>Nematoda</taxon>
        <taxon>Chromadorea</taxon>
        <taxon>Rhabditida</taxon>
        <taxon>Tylenchina</taxon>
        <taxon>Tylenchomorpha</taxon>
        <taxon>Tylenchoidea</taxon>
        <taxon>Heteroderidae</taxon>
        <taxon>Heteroderinae</taxon>
        <taxon>Heterodera</taxon>
    </lineage>
</organism>
<dbReference type="SUPFAM" id="SSF51735">
    <property type="entry name" value="NAD(P)-binding Rossmann-fold domains"/>
    <property type="match status" value="1"/>
</dbReference>